<proteinExistence type="predicted"/>
<dbReference type="InterPro" id="IPR038225">
    <property type="entry name" value="TagF_sf"/>
</dbReference>
<evidence type="ECO:0000313" key="1">
    <source>
        <dbReference type="EMBL" id="ARP97275.1"/>
    </source>
</evidence>
<dbReference type="Proteomes" id="UP000194161">
    <property type="component" value="Chromosome"/>
</dbReference>
<dbReference type="NCBIfam" id="TIGR03373">
    <property type="entry name" value="VI_minor_4"/>
    <property type="match status" value="1"/>
</dbReference>
<organism evidence="1 2">
    <name type="scientific">Bordetella genomosp. 13</name>
    <dbReference type="NCBI Taxonomy" id="463040"/>
    <lineage>
        <taxon>Bacteria</taxon>
        <taxon>Pseudomonadati</taxon>
        <taxon>Pseudomonadota</taxon>
        <taxon>Betaproteobacteria</taxon>
        <taxon>Burkholderiales</taxon>
        <taxon>Alcaligenaceae</taxon>
        <taxon>Bordetella</taxon>
    </lineage>
</organism>
<sequence length="261" mass="27792">MNGGRTMRNADSGDSVGWYGKMPAAGDFVHRRLPRNLIAWWDKWLQYGLAALRQSIDDGAERAYAAAPIWNFAIPAGPGAGVVQLGSIAPSRDRVGRAYPLCAMLAVPADSFRRELLEEAGDYYRQIGAGLLSAVRHGCAADQLDRTLLDVRLPQAMAPQAPAPVPAAPAAASTAGSDILEILNAGIAPAPVTPAATPEPINSLGLAAWPDLPFCFNPSSHTSYWWTNQSDGAALQTYVHGGALNATLFLRLFSSPSSWRL</sequence>
<gene>
    <name evidence="1" type="ORF">CAL15_04000</name>
</gene>
<name>A0A1W6ZJ47_9BORD</name>
<dbReference type="Pfam" id="PF09867">
    <property type="entry name" value="TagF_N"/>
    <property type="match status" value="1"/>
</dbReference>
<dbReference type="OrthoDB" id="9801841at2"/>
<reference evidence="1 2" key="1">
    <citation type="submission" date="2017-05" db="EMBL/GenBank/DDBJ databases">
        <title>Complete and WGS of Bordetella genogroups.</title>
        <authorList>
            <person name="Spilker T."/>
            <person name="LiPuma J."/>
        </authorList>
    </citation>
    <scope>NUCLEOTIDE SEQUENCE [LARGE SCALE GENOMIC DNA]</scope>
    <source>
        <strain evidence="1 2">AU7206</strain>
    </source>
</reference>
<protein>
    <submittedName>
        <fullName evidence="1">Type VI secretion-associated protein</fullName>
    </submittedName>
</protein>
<dbReference type="KEGG" id="bgm:CAL15_04000"/>
<dbReference type="STRING" id="463040.CAL15_04000"/>
<dbReference type="RefSeq" id="WP_086080912.1">
    <property type="nucleotide sequence ID" value="NZ_CP021111.1"/>
</dbReference>
<dbReference type="InterPro" id="IPR017748">
    <property type="entry name" value="TagF"/>
</dbReference>
<dbReference type="Gene3D" id="3.40.1730.10">
    <property type="entry name" value="pa0076 domain"/>
    <property type="match status" value="1"/>
</dbReference>
<dbReference type="EMBL" id="CP021111">
    <property type="protein sequence ID" value="ARP97275.1"/>
    <property type="molecule type" value="Genomic_DNA"/>
</dbReference>
<dbReference type="PIRSF" id="PIRSF029287">
    <property type="entry name" value="UCP029287"/>
    <property type="match status" value="1"/>
</dbReference>
<keyword evidence="2" id="KW-1185">Reference proteome</keyword>
<dbReference type="AlphaFoldDB" id="A0A1W6ZJ47"/>
<accession>A0A1W6ZJ47</accession>
<evidence type="ECO:0000313" key="2">
    <source>
        <dbReference type="Proteomes" id="UP000194161"/>
    </source>
</evidence>